<protein>
    <submittedName>
        <fullName evidence="1">Uncharacterized protein</fullName>
    </submittedName>
</protein>
<organism evidence="1 2">
    <name type="scientific">Hydnum rufescens UP504</name>
    <dbReference type="NCBI Taxonomy" id="1448309"/>
    <lineage>
        <taxon>Eukaryota</taxon>
        <taxon>Fungi</taxon>
        <taxon>Dikarya</taxon>
        <taxon>Basidiomycota</taxon>
        <taxon>Agaricomycotina</taxon>
        <taxon>Agaricomycetes</taxon>
        <taxon>Cantharellales</taxon>
        <taxon>Hydnaceae</taxon>
        <taxon>Hydnum</taxon>
    </lineage>
</organism>
<dbReference type="Proteomes" id="UP000886523">
    <property type="component" value="Unassembled WGS sequence"/>
</dbReference>
<evidence type="ECO:0000313" key="2">
    <source>
        <dbReference type="Proteomes" id="UP000886523"/>
    </source>
</evidence>
<evidence type="ECO:0000313" key="1">
    <source>
        <dbReference type="EMBL" id="KAF9515478.1"/>
    </source>
</evidence>
<comment type="caution">
    <text evidence="1">The sequence shown here is derived from an EMBL/GenBank/DDBJ whole genome shotgun (WGS) entry which is preliminary data.</text>
</comment>
<sequence length="153" mass="18284">MQDHLKIDCRLYVLLAILRYHFSQVWNNKEKKIEQGRELGLHAREENKQCEKTSYREERTRECGAGGPKENEAQRAMIFRCRKRDRCINKDVRWEARGGILMYKDTRIICRFRVHFAPSVSLGLIVQDDKKSEEDRQQAAINRKWMDLESVDR</sequence>
<name>A0A9P6B0L3_9AGAM</name>
<reference evidence="1" key="1">
    <citation type="journal article" date="2020" name="Nat. Commun.">
        <title>Large-scale genome sequencing of mycorrhizal fungi provides insights into the early evolution of symbiotic traits.</title>
        <authorList>
            <person name="Miyauchi S."/>
            <person name="Kiss E."/>
            <person name="Kuo A."/>
            <person name="Drula E."/>
            <person name="Kohler A."/>
            <person name="Sanchez-Garcia M."/>
            <person name="Morin E."/>
            <person name="Andreopoulos B."/>
            <person name="Barry K.W."/>
            <person name="Bonito G."/>
            <person name="Buee M."/>
            <person name="Carver A."/>
            <person name="Chen C."/>
            <person name="Cichocki N."/>
            <person name="Clum A."/>
            <person name="Culley D."/>
            <person name="Crous P.W."/>
            <person name="Fauchery L."/>
            <person name="Girlanda M."/>
            <person name="Hayes R.D."/>
            <person name="Keri Z."/>
            <person name="LaButti K."/>
            <person name="Lipzen A."/>
            <person name="Lombard V."/>
            <person name="Magnuson J."/>
            <person name="Maillard F."/>
            <person name="Murat C."/>
            <person name="Nolan M."/>
            <person name="Ohm R.A."/>
            <person name="Pangilinan J."/>
            <person name="Pereira M.F."/>
            <person name="Perotto S."/>
            <person name="Peter M."/>
            <person name="Pfister S."/>
            <person name="Riley R."/>
            <person name="Sitrit Y."/>
            <person name="Stielow J.B."/>
            <person name="Szollosi G."/>
            <person name="Zifcakova L."/>
            <person name="Stursova M."/>
            <person name="Spatafora J.W."/>
            <person name="Tedersoo L."/>
            <person name="Vaario L.M."/>
            <person name="Yamada A."/>
            <person name="Yan M."/>
            <person name="Wang P."/>
            <person name="Xu J."/>
            <person name="Bruns T."/>
            <person name="Baldrian P."/>
            <person name="Vilgalys R."/>
            <person name="Dunand C."/>
            <person name="Henrissat B."/>
            <person name="Grigoriev I.V."/>
            <person name="Hibbett D."/>
            <person name="Nagy L.G."/>
            <person name="Martin F.M."/>
        </authorList>
    </citation>
    <scope>NUCLEOTIDE SEQUENCE</scope>
    <source>
        <strain evidence="1">UP504</strain>
    </source>
</reference>
<proteinExistence type="predicted"/>
<keyword evidence="2" id="KW-1185">Reference proteome</keyword>
<gene>
    <name evidence="1" type="ORF">BS47DRAFT_779480</name>
</gene>
<dbReference type="AlphaFoldDB" id="A0A9P6B0L3"/>
<dbReference type="EMBL" id="MU128949">
    <property type="protein sequence ID" value="KAF9515478.1"/>
    <property type="molecule type" value="Genomic_DNA"/>
</dbReference>
<accession>A0A9P6B0L3</accession>